<dbReference type="eggNOG" id="ENOG502R3P5">
    <property type="taxonomic scope" value="Eukaryota"/>
</dbReference>
<dbReference type="OrthoDB" id="4034976at2759"/>
<dbReference type="GO" id="GO:0071004">
    <property type="term" value="C:U2-type prespliceosome"/>
    <property type="evidence" value="ECO:0007669"/>
    <property type="project" value="EnsemblFungi"/>
</dbReference>
<dbReference type="HOGENOM" id="CLU_554561_0_0_1"/>
<dbReference type="GO" id="GO:0005685">
    <property type="term" value="C:U1 snRNP"/>
    <property type="evidence" value="ECO:0007669"/>
    <property type="project" value="EnsemblFungi"/>
</dbReference>
<proteinExistence type="predicted"/>
<dbReference type="InParanoid" id="G0VBL8"/>
<dbReference type="GO" id="GO:0000243">
    <property type="term" value="C:commitment complex"/>
    <property type="evidence" value="ECO:0007669"/>
    <property type="project" value="EnsemblFungi"/>
</dbReference>
<dbReference type="EMBL" id="HE576753">
    <property type="protein sequence ID" value="CCC68344.1"/>
    <property type="molecule type" value="Genomic_DNA"/>
</dbReference>
<dbReference type="GeneID" id="96901904"/>
<organism evidence="1 2">
    <name type="scientific">Naumovozyma castellii</name>
    <name type="common">Yeast</name>
    <name type="synonym">Saccharomyces castellii</name>
    <dbReference type="NCBI Taxonomy" id="27288"/>
    <lineage>
        <taxon>Eukaryota</taxon>
        <taxon>Fungi</taxon>
        <taxon>Dikarya</taxon>
        <taxon>Ascomycota</taxon>
        <taxon>Saccharomycotina</taxon>
        <taxon>Saccharomycetes</taxon>
        <taxon>Saccharomycetales</taxon>
        <taxon>Saccharomycetaceae</taxon>
        <taxon>Naumovozyma</taxon>
    </lineage>
</organism>
<dbReference type="GO" id="GO:0000398">
    <property type="term" value="P:mRNA splicing, via spliceosome"/>
    <property type="evidence" value="ECO:0007669"/>
    <property type="project" value="EnsemblFungi"/>
</dbReference>
<dbReference type="FunCoup" id="G0VBL8">
    <property type="interactions" value="187"/>
</dbReference>
<reference key="2">
    <citation type="submission" date="2011-08" db="EMBL/GenBank/DDBJ databases">
        <title>Genome sequence of Naumovozyma castellii.</title>
        <authorList>
            <person name="Gordon J.L."/>
            <person name="Armisen D."/>
            <person name="Proux-Wera E."/>
            <person name="OhEigeartaigh S.S."/>
            <person name="Byrne K.P."/>
            <person name="Wolfe K.H."/>
        </authorList>
    </citation>
    <scope>NUCLEOTIDE SEQUENCE</scope>
    <source>
        <strain>Type strain:CBS 4309</strain>
    </source>
</reference>
<gene>
    <name evidence="1" type="primary">NCAS0B02600</name>
    <name evidence="1" type="ordered locus">NCAS_0B02600</name>
</gene>
<dbReference type="OMA" id="WKNLDRI"/>
<dbReference type="STRING" id="1064592.G0VBL8"/>
<sequence>MPVKRRLKAYGAPYEPGSQRIKYHDASETQDIWKNLDKIRKSFPEYCDIELKNSCLFIELPNTITIDDVRFCIKALHVYISSEKLQFIETTQHDVYSSFIFLKNFNILDCCLVLSVIFAFRNKQLLVPFNKEYFNIPEDIPLGGSIYLSRSSILRWNRKLFPKIDKLNTAAFKFTESDFSTLSYFKEIFIEFPSNCSLTYFVNGITKHFLNIKFGKCGKQIESRFTRSLLGFEKHLNMSLYELPFIVNAVGLFDMESLRECNKTVLESSKANILKYNDEMEQYNDPSKVSKPSVKENIDKVGLVTQQKGSNQYIGKNATSRFGELSSGARGTTSGPENRPGFMTQEEIKEHCIATIKAAKDFVREKSPYQILKLYVKCPRQNYADQVYQQLNDLRAQTNCNIVVLNLSNLHESTQWFASLDVSKYTKFSQHPHQSTVRVVSIGGVGEYILKALDLISRIMEG</sequence>
<dbReference type="InterPro" id="IPR043954">
    <property type="entry name" value="Snu56_snRNP"/>
</dbReference>
<name>G0VBL8_NAUCA</name>
<dbReference type="KEGG" id="ncs:NCAS_0B02600"/>
<dbReference type="GO" id="GO:0003729">
    <property type="term" value="F:mRNA binding"/>
    <property type="evidence" value="ECO:0007669"/>
    <property type="project" value="EnsemblFungi"/>
</dbReference>
<protein>
    <submittedName>
        <fullName evidence="1">Uncharacterized protein</fullName>
    </submittedName>
</protein>
<dbReference type="Proteomes" id="UP000001640">
    <property type="component" value="Chromosome 2"/>
</dbReference>
<evidence type="ECO:0000313" key="2">
    <source>
        <dbReference type="Proteomes" id="UP000001640"/>
    </source>
</evidence>
<accession>G0VBL8</accession>
<dbReference type="Pfam" id="PF19097">
    <property type="entry name" value="Snu56_snRNP"/>
    <property type="match status" value="1"/>
</dbReference>
<keyword evidence="2" id="KW-1185">Reference proteome</keyword>
<dbReference type="AlphaFoldDB" id="G0VBL8"/>
<evidence type="ECO:0000313" key="1">
    <source>
        <dbReference type="EMBL" id="CCC68344.1"/>
    </source>
</evidence>
<reference evidence="1 2" key="1">
    <citation type="journal article" date="2011" name="Proc. Natl. Acad. Sci. U.S.A.">
        <title>Evolutionary erosion of yeast sex chromosomes by mating-type switching accidents.</title>
        <authorList>
            <person name="Gordon J.L."/>
            <person name="Armisen D."/>
            <person name="Proux-Wera E."/>
            <person name="Oheigeartaigh S.S."/>
            <person name="Byrne K.P."/>
            <person name="Wolfe K.H."/>
        </authorList>
    </citation>
    <scope>NUCLEOTIDE SEQUENCE [LARGE SCALE GENOMIC DNA]</scope>
    <source>
        <strain evidence="2">ATCC 76901 / BCRC 22586 / CBS 4309 / NBRC 1992 / NRRL Y-12630</strain>
    </source>
</reference>
<dbReference type="RefSeq" id="XP_003674718.1">
    <property type="nucleotide sequence ID" value="XM_003674670.1"/>
</dbReference>